<gene>
    <name evidence="2" type="primary">gloB</name>
    <name evidence="2" type="ordered locus">TOL2_C19130</name>
</gene>
<dbReference type="HOGENOM" id="CLU_030571_4_1_7"/>
<dbReference type="InterPro" id="IPR036866">
    <property type="entry name" value="RibonucZ/Hydroxyglut_hydro"/>
</dbReference>
<dbReference type="InterPro" id="IPR001279">
    <property type="entry name" value="Metallo-B-lactamas"/>
</dbReference>
<dbReference type="SUPFAM" id="SSF56281">
    <property type="entry name" value="Metallo-hydrolase/oxidoreductase"/>
    <property type="match status" value="1"/>
</dbReference>
<keyword evidence="2" id="KW-0378">Hydrolase</keyword>
<dbReference type="OrthoDB" id="9802248at2"/>
<organism evidence="2 3">
    <name type="scientific">Desulfobacula toluolica (strain DSM 7467 / Tol2)</name>
    <dbReference type="NCBI Taxonomy" id="651182"/>
    <lineage>
        <taxon>Bacteria</taxon>
        <taxon>Pseudomonadati</taxon>
        <taxon>Thermodesulfobacteriota</taxon>
        <taxon>Desulfobacteria</taxon>
        <taxon>Desulfobacterales</taxon>
        <taxon>Desulfobacteraceae</taxon>
        <taxon>Desulfobacula</taxon>
    </lineage>
</organism>
<dbReference type="Gene3D" id="3.60.15.10">
    <property type="entry name" value="Ribonuclease Z/Hydroxyacylglutathione hydrolase-like"/>
    <property type="match status" value="1"/>
</dbReference>
<dbReference type="AlphaFoldDB" id="K0N848"/>
<dbReference type="PANTHER" id="PTHR43705">
    <property type="entry name" value="HYDROXYACYLGLUTATHIONE HYDROLASE"/>
    <property type="match status" value="1"/>
</dbReference>
<evidence type="ECO:0000313" key="3">
    <source>
        <dbReference type="Proteomes" id="UP000007347"/>
    </source>
</evidence>
<evidence type="ECO:0000313" key="2">
    <source>
        <dbReference type="EMBL" id="CCK80074.1"/>
    </source>
</evidence>
<dbReference type="EMBL" id="FO203503">
    <property type="protein sequence ID" value="CCK80074.1"/>
    <property type="molecule type" value="Genomic_DNA"/>
</dbReference>
<feature type="domain" description="Metallo-beta-lactamase" evidence="1">
    <location>
        <begin position="11"/>
        <end position="154"/>
    </location>
</feature>
<dbReference type="InterPro" id="IPR050110">
    <property type="entry name" value="Glyoxalase_II_hydrolase"/>
</dbReference>
<protein>
    <submittedName>
        <fullName evidence="2">GloB: hydroxyacylglutathione hydrolase (Glyoxalase II)</fullName>
        <ecNumber evidence="2">3.1.2.6</ecNumber>
    </submittedName>
</protein>
<dbReference type="EC" id="3.1.2.6" evidence="2"/>
<dbReference type="Proteomes" id="UP000007347">
    <property type="component" value="Chromosome"/>
</dbReference>
<accession>K0N848</accession>
<reference evidence="2 3" key="1">
    <citation type="journal article" date="2013" name="Environ. Microbiol.">
        <title>Complete genome, catabolic sub-proteomes and key-metabolites of Desulfobacula toluolica Tol2, a marine, aromatic compound-degrading, sulfate-reducing bacterium.</title>
        <authorList>
            <person name="Wohlbrand L."/>
            <person name="Jacob J.H."/>
            <person name="Kube M."/>
            <person name="Mussmann M."/>
            <person name="Jarling R."/>
            <person name="Beck A."/>
            <person name="Amann R."/>
            <person name="Wilkes H."/>
            <person name="Reinhardt R."/>
            <person name="Rabus R."/>
        </authorList>
    </citation>
    <scope>NUCLEOTIDE SEQUENCE [LARGE SCALE GENOMIC DNA]</scope>
    <source>
        <strain evidence="3">DSM 7467 / Tol2</strain>
    </source>
</reference>
<dbReference type="GO" id="GO:0004416">
    <property type="term" value="F:hydroxyacylglutathione hydrolase activity"/>
    <property type="evidence" value="ECO:0007669"/>
    <property type="project" value="UniProtKB-EC"/>
</dbReference>
<dbReference type="STRING" id="651182.TOL2_C19130"/>
<dbReference type="KEGG" id="dto:TOL2_C19130"/>
<sequence length="232" mass="26450">MFIKQFKYSTDNLGYLAYSRKEGIAIDAGSVDDILSFAEKNNIHIKYVTNTHSHYDHTPGNQALLEKTNAQFIDCRQIKSDQVIALDMEKIEAYYTPGHTDDSITFAADDFLVTGDTLFNGTIGNCFSGDLEAFFQSLKRLIALPGNTKIYAGHDYVIEAIKMAKIIEKDNPHFEAYIQKYNSGLIVSTLDDELSVNPYIRFNAQRMIHNLNKRNMPANTEFDRFKSIMEIY</sequence>
<dbReference type="RefSeq" id="WP_014957407.1">
    <property type="nucleotide sequence ID" value="NC_018645.1"/>
</dbReference>
<dbReference type="PATRIC" id="fig|651182.5.peg.2284"/>
<name>K0N848_DESTT</name>
<evidence type="ECO:0000259" key="1">
    <source>
        <dbReference type="SMART" id="SM00849"/>
    </source>
</evidence>
<proteinExistence type="predicted"/>
<dbReference type="PANTHER" id="PTHR43705:SF1">
    <property type="entry name" value="HYDROXYACYLGLUTATHIONE HYDROLASE GLOB"/>
    <property type="match status" value="1"/>
</dbReference>
<dbReference type="SMART" id="SM00849">
    <property type="entry name" value="Lactamase_B"/>
    <property type="match status" value="1"/>
</dbReference>
<keyword evidence="3" id="KW-1185">Reference proteome</keyword>
<dbReference type="Pfam" id="PF00753">
    <property type="entry name" value="Lactamase_B"/>
    <property type="match status" value="2"/>
</dbReference>